<organism evidence="1 2">
    <name type="scientific">Anncaliia algerae PRA339</name>
    <dbReference type="NCBI Taxonomy" id="1288291"/>
    <lineage>
        <taxon>Eukaryota</taxon>
        <taxon>Fungi</taxon>
        <taxon>Fungi incertae sedis</taxon>
        <taxon>Microsporidia</taxon>
        <taxon>Tubulinosematoidea</taxon>
        <taxon>Tubulinosematidae</taxon>
        <taxon>Anncaliia</taxon>
    </lineage>
</organism>
<accession>A0A059EX60</accession>
<gene>
    <name evidence="1" type="ORF">H312_03119</name>
</gene>
<keyword evidence="2" id="KW-1185">Reference proteome</keyword>
<sequence>MIKKTNESIKETKQEEIKQMLLENDLVKEENKCVIKNESCNLKSNQNIIPSNSEDLKYNLNKRKKSSKKLRIYKASIADKKKKKDAKKMQTPEIQDRNSLLKQRHINIKDSDEKTSIPSTGYLTSNVNTIGNLVSSNSSDNLKNVTFLEDTFLTNDEPIKPRDKIKSKINKLIKEKIKYKIYLIEQIKQIIIAIEKKRGRNLIKEIEKFI</sequence>
<dbReference type="Proteomes" id="UP000030655">
    <property type="component" value="Unassembled WGS sequence"/>
</dbReference>
<dbReference type="VEuPathDB" id="MicrosporidiaDB:H312_03119"/>
<evidence type="ECO:0000313" key="1">
    <source>
        <dbReference type="EMBL" id="KCZ79495.1"/>
    </source>
</evidence>
<proteinExistence type="predicted"/>
<name>A0A059EX60_9MICR</name>
<evidence type="ECO:0000313" key="2">
    <source>
        <dbReference type="Proteomes" id="UP000030655"/>
    </source>
</evidence>
<protein>
    <submittedName>
        <fullName evidence="1">Uncharacterized protein</fullName>
    </submittedName>
</protein>
<reference evidence="2" key="1">
    <citation type="submission" date="2013-02" db="EMBL/GenBank/DDBJ databases">
        <authorList>
            <consortium name="The Broad Institute Genome Sequencing Platform"/>
            <person name="Cuomo C."/>
            <person name="Becnel J."/>
            <person name="Sanscrainte N."/>
            <person name="Walker B."/>
            <person name="Young S.K."/>
            <person name="Zeng Q."/>
            <person name="Gargeya S."/>
            <person name="Fitzgerald M."/>
            <person name="Haas B."/>
            <person name="Abouelleil A."/>
            <person name="Alvarado L."/>
            <person name="Arachchi H.M."/>
            <person name="Berlin A.M."/>
            <person name="Chapman S.B."/>
            <person name="Dewar J."/>
            <person name="Goldberg J."/>
            <person name="Griggs A."/>
            <person name="Gujja S."/>
            <person name="Hansen M."/>
            <person name="Howarth C."/>
            <person name="Imamovic A."/>
            <person name="Larimer J."/>
            <person name="McCowan C."/>
            <person name="Murphy C."/>
            <person name="Neiman D."/>
            <person name="Pearson M."/>
            <person name="Priest M."/>
            <person name="Roberts A."/>
            <person name="Saif S."/>
            <person name="Shea T."/>
            <person name="Sisk P."/>
            <person name="Sykes S."/>
            <person name="Wortman J."/>
            <person name="Nusbaum C."/>
            <person name="Birren B."/>
        </authorList>
    </citation>
    <scope>NUCLEOTIDE SEQUENCE [LARGE SCALE GENOMIC DNA]</scope>
    <source>
        <strain evidence="2">PRA339</strain>
    </source>
</reference>
<dbReference type="EMBL" id="KK365267">
    <property type="protein sequence ID" value="KCZ79495.1"/>
    <property type="molecule type" value="Genomic_DNA"/>
</dbReference>
<dbReference type="HOGENOM" id="CLU_113778_0_0_1"/>
<reference evidence="1 2" key="2">
    <citation type="submission" date="2014-03" db="EMBL/GenBank/DDBJ databases">
        <title>The Genome Sequence of Anncaliia algerae insect isolate PRA339.</title>
        <authorList>
            <consortium name="The Broad Institute Genome Sequencing Platform"/>
            <consortium name="The Broad Institute Genome Sequencing Center for Infectious Disease"/>
            <person name="Cuomo C."/>
            <person name="Becnel J."/>
            <person name="Sanscrainte N."/>
            <person name="Walker B."/>
            <person name="Young S.K."/>
            <person name="Zeng Q."/>
            <person name="Gargeya S."/>
            <person name="Fitzgerald M."/>
            <person name="Haas B."/>
            <person name="Abouelleil A."/>
            <person name="Alvarado L."/>
            <person name="Arachchi H.M."/>
            <person name="Berlin A.M."/>
            <person name="Chapman S.B."/>
            <person name="Dewar J."/>
            <person name="Goldberg J."/>
            <person name="Griggs A."/>
            <person name="Gujja S."/>
            <person name="Hansen M."/>
            <person name="Howarth C."/>
            <person name="Imamovic A."/>
            <person name="Larimer J."/>
            <person name="McCowan C."/>
            <person name="Murphy C."/>
            <person name="Neiman D."/>
            <person name="Pearson M."/>
            <person name="Priest M."/>
            <person name="Roberts A."/>
            <person name="Saif S."/>
            <person name="Shea T."/>
            <person name="Sisk P."/>
            <person name="Sykes S."/>
            <person name="Wortman J."/>
            <person name="Nusbaum C."/>
            <person name="Birren B."/>
        </authorList>
    </citation>
    <scope>NUCLEOTIDE SEQUENCE [LARGE SCALE GENOMIC DNA]</scope>
    <source>
        <strain evidence="1 2">PRA339</strain>
    </source>
</reference>
<dbReference type="AlphaFoldDB" id="A0A059EX60"/>